<evidence type="ECO:0000256" key="2">
    <source>
        <dbReference type="ARBA" id="ARBA00023027"/>
    </source>
</evidence>
<name>A0ABU3I919_9ACTO</name>
<dbReference type="InterPro" id="IPR006140">
    <property type="entry name" value="D-isomer_DH_NAD-bd"/>
</dbReference>
<sequence>MKIILPPEPKLDWDLPGDVEPVFLSENQEVPTEHQDAEAAVVWGMTPAVHPFVDQLPNVRYWQSMAAGPDGLMSSNLRADAVVCNGAHFHDRTVSEHALALTLALVRRVPKLMRDKQNHTWDTAMGQERDLHSDQWVHTVVDSKVVVWGFGAIGQAIGKRFAAFGSNVVGVAQSAGTRAGFQTYAVDSILEVLADADILVMVLPRAENTENALNQQVIDALPDRAVVVNVGRGSTVDESALADALKNGHLSGAGIDVAQTEPLPESSPLWDTPNLIISPHCAGGRPDGLVDVVAHNLKKIKEGNVAGMRNLMRTPQSK</sequence>
<dbReference type="SUPFAM" id="SSF52283">
    <property type="entry name" value="Formate/glycerate dehydrogenase catalytic domain-like"/>
    <property type="match status" value="1"/>
</dbReference>
<keyword evidence="1" id="KW-0560">Oxidoreductase</keyword>
<organism evidence="4 5">
    <name type="scientific">Gleimia hominis</name>
    <dbReference type="NCBI Taxonomy" id="595468"/>
    <lineage>
        <taxon>Bacteria</taxon>
        <taxon>Bacillati</taxon>
        <taxon>Actinomycetota</taxon>
        <taxon>Actinomycetes</taxon>
        <taxon>Actinomycetales</taxon>
        <taxon>Actinomycetaceae</taxon>
        <taxon>Gleimia</taxon>
    </lineage>
</organism>
<evidence type="ECO:0000313" key="5">
    <source>
        <dbReference type="Proteomes" id="UP001247542"/>
    </source>
</evidence>
<protein>
    <submittedName>
        <fullName evidence="4">NAD(P)-dependent oxidoreductase</fullName>
    </submittedName>
</protein>
<dbReference type="Pfam" id="PF02826">
    <property type="entry name" value="2-Hacid_dh_C"/>
    <property type="match status" value="1"/>
</dbReference>
<keyword evidence="2" id="KW-0520">NAD</keyword>
<dbReference type="EMBL" id="JASXSX010000001">
    <property type="protein sequence ID" value="MDT3766877.1"/>
    <property type="molecule type" value="Genomic_DNA"/>
</dbReference>
<evidence type="ECO:0000256" key="1">
    <source>
        <dbReference type="ARBA" id="ARBA00023002"/>
    </source>
</evidence>
<dbReference type="InterPro" id="IPR050223">
    <property type="entry name" value="D-isomer_2-hydroxyacid_DH"/>
</dbReference>
<comment type="caution">
    <text evidence="4">The sequence shown here is derived from an EMBL/GenBank/DDBJ whole genome shotgun (WGS) entry which is preliminary data.</text>
</comment>
<proteinExistence type="predicted"/>
<feature type="domain" description="D-isomer specific 2-hydroxyacid dehydrogenase NAD-binding" evidence="3">
    <location>
        <begin position="99"/>
        <end position="282"/>
    </location>
</feature>
<gene>
    <name evidence="4" type="ORF">QS713_02205</name>
</gene>
<dbReference type="Gene3D" id="3.40.50.720">
    <property type="entry name" value="NAD(P)-binding Rossmann-like Domain"/>
    <property type="match status" value="2"/>
</dbReference>
<dbReference type="Proteomes" id="UP001247542">
    <property type="component" value="Unassembled WGS sequence"/>
</dbReference>
<dbReference type="SUPFAM" id="SSF51735">
    <property type="entry name" value="NAD(P)-binding Rossmann-fold domains"/>
    <property type="match status" value="1"/>
</dbReference>
<accession>A0ABU3I919</accession>
<dbReference type="InterPro" id="IPR036291">
    <property type="entry name" value="NAD(P)-bd_dom_sf"/>
</dbReference>
<dbReference type="PANTHER" id="PTHR10996">
    <property type="entry name" value="2-HYDROXYACID DEHYDROGENASE-RELATED"/>
    <property type="match status" value="1"/>
</dbReference>
<dbReference type="PANTHER" id="PTHR10996:SF178">
    <property type="entry name" value="2-HYDROXYACID DEHYDROGENASE YGL185C-RELATED"/>
    <property type="match status" value="1"/>
</dbReference>
<reference evidence="4 5" key="1">
    <citation type="submission" date="2023-06" db="EMBL/GenBank/DDBJ databases">
        <title>Draft genome sequence of Gleimia hominis type strain CCUG 57540T.</title>
        <authorList>
            <person name="Salva-Serra F."/>
            <person name="Cardew S."/>
            <person name="Jensie Markopoulos S."/>
            <person name="Ohlen M."/>
            <person name="Inganas E."/>
            <person name="Svensson-Stadler L."/>
            <person name="Moore E.R.B."/>
        </authorList>
    </citation>
    <scope>NUCLEOTIDE SEQUENCE [LARGE SCALE GENOMIC DNA]</scope>
    <source>
        <strain evidence="4 5">CCUG 57540</strain>
    </source>
</reference>
<evidence type="ECO:0000259" key="3">
    <source>
        <dbReference type="Pfam" id="PF02826"/>
    </source>
</evidence>
<keyword evidence="5" id="KW-1185">Reference proteome</keyword>
<dbReference type="RefSeq" id="WP_313272095.1">
    <property type="nucleotide sequence ID" value="NZ_JASXSX010000001.1"/>
</dbReference>
<evidence type="ECO:0000313" key="4">
    <source>
        <dbReference type="EMBL" id="MDT3766877.1"/>
    </source>
</evidence>